<dbReference type="GO" id="GO:0019185">
    <property type="term" value="C:snRNA-activating protein complex"/>
    <property type="evidence" value="ECO:0007669"/>
    <property type="project" value="TreeGrafter"/>
</dbReference>
<dbReference type="PROSITE" id="PS51293">
    <property type="entry name" value="SANT"/>
    <property type="match status" value="1"/>
</dbReference>
<feature type="region of interest" description="Disordered" evidence="6">
    <location>
        <begin position="97"/>
        <end position="118"/>
    </location>
</feature>
<evidence type="ECO:0000256" key="6">
    <source>
        <dbReference type="SAM" id="MobiDB-lite"/>
    </source>
</evidence>
<name>A0AAW1IQ11_SAPOF</name>
<dbReference type="PANTHER" id="PTHR46621:SF1">
    <property type="entry name" value="SNRNA-ACTIVATING PROTEIN COMPLEX SUBUNIT 4"/>
    <property type="match status" value="1"/>
</dbReference>
<evidence type="ECO:0000256" key="4">
    <source>
        <dbReference type="ARBA" id="ARBA00023163"/>
    </source>
</evidence>
<dbReference type="Pfam" id="PF13921">
    <property type="entry name" value="Myb_DNA-bind_6"/>
    <property type="match status" value="1"/>
</dbReference>
<feature type="domain" description="Myb-like" evidence="7">
    <location>
        <begin position="430"/>
        <end position="481"/>
    </location>
</feature>
<keyword evidence="5" id="KW-0539">Nucleus</keyword>
<feature type="domain" description="HTH myb-type" evidence="9">
    <location>
        <begin position="534"/>
        <end position="588"/>
    </location>
</feature>
<dbReference type="PANTHER" id="PTHR46621">
    <property type="entry name" value="SNRNA-ACTIVATING PROTEIN COMPLEX SUBUNIT 4"/>
    <property type="match status" value="1"/>
</dbReference>
<dbReference type="GO" id="GO:0042796">
    <property type="term" value="P:snRNA transcription by RNA polymerase III"/>
    <property type="evidence" value="ECO:0007669"/>
    <property type="project" value="TreeGrafter"/>
</dbReference>
<proteinExistence type="predicted"/>
<feature type="domain" description="Myb-like" evidence="7">
    <location>
        <begin position="483"/>
        <end position="533"/>
    </location>
</feature>
<dbReference type="EMBL" id="JBDFQZ010000009">
    <property type="protein sequence ID" value="KAK9691514.1"/>
    <property type="molecule type" value="Genomic_DNA"/>
</dbReference>
<keyword evidence="3" id="KW-0238">DNA-binding</keyword>
<dbReference type="EMBL" id="JBDFQZ010000009">
    <property type="protein sequence ID" value="KAK9691517.1"/>
    <property type="molecule type" value="Genomic_DNA"/>
</dbReference>
<evidence type="ECO:0000313" key="10">
    <source>
        <dbReference type="EMBL" id="KAK9691513.1"/>
    </source>
</evidence>
<sequence>MGTCDFDGDSSGSDCDDFLRQEIESLSKACLPTLNASDDDDDDDFDDMELVRSIRERYGVDNAGDIKPLATLPPPVSDDDDDDYEFYRAIKERFSQHGAEAAPANAGASPDVTETKDSDCRDKYASNDVTGAANGRNFVDDLRDDVECDLNDTAEKQDAFTSASNFPRAAQTFIEAIKKNRSCQKFVRNKLLHIEAKMEEIKEVRKRLKTLRDFQVQCKKKIGRAMSQKQDARVQLISVHRQRANAKGAESNVSAICYGPQENSYVSFYKAAFEKFPLSFHRDKWTEEDRQNLEKGIIRQYQEKLLQRSEAHVLSSAEEPGFANGVDAMMVSIKNHNITPETIQRFSGKVNWDQLASIYLPRRSGEECETRWLNFENRLINTGYWTKEEEKKLLSLIEKNGFHNWNSVAEKLSTNRTPYQCLARYQRSLNASILKKDWTEDEDAQLRSAVESFGESNWQAVASVLEGRTGTQCSNRWKKTLHPARERVGKWSDDEDKRLMVAVTLFDKSWHRVAQFVPGRTQSQCRERWVNVLDPSLKRCEWTEEEDLKLKEAIAEHGYCWSRVAACVPLRTDNQCSRRWRRLFPDEVPKLKAAKYIKKIALISNFVDREEERPSLGPKDFVSLPIENVINEQENGKGTKKRKRKCKEKQIVKLSSRKCKEKQVEKLSSSCNLRRSKRKTSVRAVDKKLNGYSDEESNYEEIRSLDKRITSKTGSKTKKCDAMAHPKDNNCKLGISDDGAQTHFTGTACSKQKNAKKKHKKRKVDTDQSEEWNLPLSVLFKKALRHTH</sequence>
<keyword evidence="11" id="KW-1185">Reference proteome</keyword>
<accession>A0AAW1IQ11</accession>
<dbReference type="SMART" id="SM00717">
    <property type="entry name" value="SANT"/>
    <property type="match status" value="5"/>
</dbReference>
<dbReference type="GO" id="GO:0005634">
    <property type="term" value="C:nucleus"/>
    <property type="evidence" value="ECO:0007669"/>
    <property type="project" value="UniProtKB-SubCell"/>
</dbReference>
<dbReference type="EMBL" id="JBDFQZ010000009">
    <property type="protein sequence ID" value="KAK9691513.1"/>
    <property type="molecule type" value="Genomic_DNA"/>
</dbReference>
<organism evidence="10 11">
    <name type="scientific">Saponaria officinalis</name>
    <name type="common">Common soapwort</name>
    <name type="synonym">Lychnis saponaria</name>
    <dbReference type="NCBI Taxonomy" id="3572"/>
    <lineage>
        <taxon>Eukaryota</taxon>
        <taxon>Viridiplantae</taxon>
        <taxon>Streptophyta</taxon>
        <taxon>Embryophyta</taxon>
        <taxon>Tracheophyta</taxon>
        <taxon>Spermatophyta</taxon>
        <taxon>Magnoliopsida</taxon>
        <taxon>eudicotyledons</taxon>
        <taxon>Gunneridae</taxon>
        <taxon>Pentapetalae</taxon>
        <taxon>Caryophyllales</taxon>
        <taxon>Caryophyllaceae</taxon>
        <taxon>Caryophylleae</taxon>
        <taxon>Saponaria</taxon>
    </lineage>
</organism>
<feature type="domain" description="HTH myb-type" evidence="9">
    <location>
        <begin position="430"/>
        <end position="485"/>
    </location>
</feature>
<evidence type="ECO:0000256" key="1">
    <source>
        <dbReference type="ARBA" id="ARBA00004123"/>
    </source>
</evidence>
<dbReference type="PROSITE" id="PS50090">
    <property type="entry name" value="MYB_LIKE"/>
    <property type="match status" value="4"/>
</dbReference>
<feature type="domain" description="Myb-like" evidence="7">
    <location>
        <begin position="377"/>
        <end position="429"/>
    </location>
</feature>
<dbReference type="GO" id="GO:0001006">
    <property type="term" value="F:RNA polymerase III type 3 promoter sequence-specific DNA binding"/>
    <property type="evidence" value="ECO:0007669"/>
    <property type="project" value="TreeGrafter"/>
</dbReference>
<reference evidence="10 11" key="1">
    <citation type="submission" date="2024-03" db="EMBL/GenBank/DDBJ databases">
        <title>WGS assembly of Saponaria officinalis var. Norfolk2.</title>
        <authorList>
            <person name="Jenkins J."/>
            <person name="Shu S."/>
            <person name="Grimwood J."/>
            <person name="Barry K."/>
            <person name="Goodstein D."/>
            <person name="Schmutz J."/>
            <person name="Leebens-Mack J."/>
            <person name="Osbourn A."/>
        </authorList>
    </citation>
    <scope>NUCLEOTIDE SEQUENCE [LARGE SCALE GENOMIC DNA]</scope>
    <source>
        <strain evidence="11">cv. Norfolk2</strain>
        <strain evidence="10">JIC</strain>
        <tissue evidence="10">Leaf</tissue>
    </source>
</reference>
<feature type="region of interest" description="Disordered" evidence="6">
    <location>
        <begin position="749"/>
        <end position="768"/>
    </location>
</feature>
<dbReference type="InterPro" id="IPR017884">
    <property type="entry name" value="SANT_dom"/>
</dbReference>
<keyword evidence="4" id="KW-0804">Transcription</keyword>
<keyword evidence="2" id="KW-0805">Transcription regulation</keyword>
<feature type="compositionally biased region" description="Low complexity" evidence="6">
    <location>
        <begin position="99"/>
        <end position="108"/>
    </location>
</feature>
<evidence type="ECO:0000256" key="2">
    <source>
        <dbReference type="ARBA" id="ARBA00023015"/>
    </source>
</evidence>
<comment type="caution">
    <text evidence="10">The sequence shown here is derived from an EMBL/GenBank/DDBJ whole genome shotgun (WGS) entry which is preliminary data.</text>
</comment>
<evidence type="ECO:0000256" key="3">
    <source>
        <dbReference type="ARBA" id="ARBA00023125"/>
    </source>
</evidence>
<feature type="domain" description="HTH myb-type" evidence="9">
    <location>
        <begin position="377"/>
        <end position="429"/>
    </location>
</feature>
<comment type="subcellular location">
    <subcellularLocation>
        <location evidence="1">Nucleus</location>
    </subcellularLocation>
</comment>
<protein>
    <submittedName>
        <fullName evidence="10">Uncharacterized protein</fullName>
    </submittedName>
</protein>
<evidence type="ECO:0000259" key="7">
    <source>
        <dbReference type="PROSITE" id="PS50090"/>
    </source>
</evidence>
<feature type="domain" description="Myb-like" evidence="7">
    <location>
        <begin position="534"/>
        <end position="584"/>
    </location>
</feature>
<evidence type="ECO:0000259" key="8">
    <source>
        <dbReference type="PROSITE" id="PS51293"/>
    </source>
</evidence>
<feature type="compositionally biased region" description="Basic residues" evidence="6">
    <location>
        <begin position="753"/>
        <end position="763"/>
    </location>
</feature>
<dbReference type="InterPro" id="IPR017930">
    <property type="entry name" value="Myb_dom"/>
</dbReference>
<dbReference type="PROSITE" id="PS51294">
    <property type="entry name" value="HTH_MYB"/>
    <property type="match status" value="4"/>
</dbReference>
<dbReference type="GO" id="GO:0042795">
    <property type="term" value="P:snRNA transcription by RNA polymerase II"/>
    <property type="evidence" value="ECO:0007669"/>
    <property type="project" value="TreeGrafter"/>
</dbReference>
<feature type="domain" description="HTH myb-type" evidence="9">
    <location>
        <begin position="489"/>
        <end position="533"/>
    </location>
</feature>
<dbReference type="AlphaFoldDB" id="A0AAW1IQ11"/>
<dbReference type="InterPro" id="IPR051575">
    <property type="entry name" value="Myb-like_DNA-bd"/>
</dbReference>
<dbReference type="GO" id="GO:0000978">
    <property type="term" value="F:RNA polymerase II cis-regulatory region sequence-specific DNA binding"/>
    <property type="evidence" value="ECO:0007669"/>
    <property type="project" value="TreeGrafter"/>
</dbReference>
<dbReference type="Pfam" id="PF00249">
    <property type="entry name" value="Myb_DNA-binding"/>
    <property type="match status" value="2"/>
</dbReference>
<feature type="domain" description="SANT" evidence="8">
    <location>
        <begin position="385"/>
        <end position="425"/>
    </location>
</feature>
<dbReference type="SUPFAM" id="SSF46689">
    <property type="entry name" value="Homeodomain-like"/>
    <property type="match status" value="3"/>
</dbReference>
<evidence type="ECO:0000313" key="11">
    <source>
        <dbReference type="Proteomes" id="UP001443914"/>
    </source>
</evidence>
<gene>
    <name evidence="10" type="ORF">RND81_09G201800</name>
</gene>
<dbReference type="InterPro" id="IPR009057">
    <property type="entry name" value="Homeodomain-like_sf"/>
</dbReference>
<dbReference type="CDD" id="cd00167">
    <property type="entry name" value="SANT"/>
    <property type="match status" value="4"/>
</dbReference>
<evidence type="ECO:0000256" key="5">
    <source>
        <dbReference type="ARBA" id="ARBA00023242"/>
    </source>
</evidence>
<dbReference type="Gene3D" id="1.10.10.60">
    <property type="entry name" value="Homeodomain-like"/>
    <property type="match status" value="4"/>
</dbReference>
<evidence type="ECO:0000259" key="9">
    <source>
        <dbReference type="PROSITE" id="PS51294"/>
    </source>
</evidence>
<dbReference type="InterPro" id="IPR001005">
    <property type="entry name" value="SANT/Myb"/>
</dbReference>
<dbReference type="Proteomes" id="UP001443914">
    <property type="component" value="Unassembled WGS sequence"/>
</dbReference>